<dbReference type="Proteomes" id="UP000240542">
    <property type="component" value="Unassembled WGS sequence"/>
</dbReference>
<protein>
    <submittedName>
        <fullName evidence="4">Alpha-glucosidase</fullName>
    </submittedName>
</protein>
<keyword evidence="5" id="KW-1185">Reference proteome</keyword>
<name>A0A2P8CR98_9ACTN</name>
<sequence>MGDMRRIPTGSSGGATGWWRAAAIYQIYVRSFADADGDGTGDLAGVRERLPWLAALGIDAVWLTPFYDSPMADGGYDVADYRAVDPRFGTLADFDRMLATAHGLGLRVIVDIVPNHTSSEHRWFAEALEAGPGSAARKRYIFRDGRGPDGAEPPNDWPSIFGGRAWTRLRRPDGTPEEWYLHLFDPAQPDLNWDNPEVRAEFEDVLRFWLDRGVDGFRIDVAHGLVKPEGLPDMPKGYELSRPDNREMRRPYFDQDGVHEIYRQWRRILDSYPGERVAVAEAKAATPARAALYLRPDELHQAFNFDYLGAPWQAPVLRRIIDASLQANASVDAPTTWALSNHDVVRQVTRFGGGEPGLRRARAAALLTLALPGAVYLYQGEELGLPEVLDLPEEVLEDPAWERSGRTDRGRDGCRVPLPWEGPTAPFGFGPVGTKPWLPVPEGWRRLSREVQASTPGSTLELYTTALRLRRELPALGAGTGGIDWLSDPAADVLTFARSPGFACVVNFGAMPIRPPLAGEPLLSSAPVAAEDDGSIRVPPDTAVWLRAAAAA</sequence>
<comment type="caution">
    <text evidence="4">The sequence shown here is derived from an EMBL/GenBank/DDBJ whole genome shotgun (WGS) entry which is preliminary data.</text>
</comment>
<dbReference type="SUPFAM" id="SSF51445">
    <property type="entry name" value="(Trans)glycosidases"/>
    <property type="match status" value="1"/>
</dbReference>
<dbReference type="Gene3D" id="3.90.400.10">
    <property type="entry name" value="Oligo-1,6-glucosidase, Domain 2"/>
    <property type="match status" value="1"/>
</dbReference>
<dbReference type="Gene3D" id="3.20.20.80">
    <property type="entry name" value="Glycosidases"/>
    <property type="match status" value="1"/>
</dbReference>
<dbReference type="EMBL" id="PYGA01000031">
    <property type="protein sequence ID" value="PSK87476.1"/>
    <property type="molecule type" value="Genomic_DNA"/>
</dbReference>
<dbReference type="AlphaFoldDB" id="A0A2P8CR98"/>
<evidence type="ECO:0000259" key="3">
    <source>
        <dbReference type="SMART" id="SM00642"/>
    </source>
</evidence>
<gene>
    <name evidence="4" type="ORF">CLV63_13129</name>
</gene>
<dbReference type="InterPro" id="IPR006047">
    <property type="entry name" value="GH13_cat_dom"/>
</dbReference>
<dbReference type="Pfam" id="PF00128">
    <property type="entry name" value="Alpha-amylase"/>
    <property type="match status" value="1"/>
</dbReference>
<dbReference type="FunFam" id="3.90.400.10:FF:000001">
    <property type="entry name" value="Maltase A3, isoform A"/>
    <property type="match status" value="1"/>
</dbReference>
<dbReference type="GO" id="GO:0009313">
    <property type="term" value="P:oligosaccharide catabolic process"/>
    <property type="evidence" value="ECO:0007669"/>
    <property type="project" value="TreeGrafter"/>
</dbReference>
<evidence type="ECO:0000256" key="1">
    <source>
        <dbReference type="ARBA" id="ARBA00008061"/>
    </source>
</evidence>
<keyword evidence="2" id="KW-0325">Glycoprotein</keyword>
<dbReference type="InterPro" id="IPR045857">
    <property type="entry name" value="O16G_dom_2"/>
</dbReference>
<dbReference type="PANTHER" id="PTHR10357:SF179">
    <property type="entry name" value="NEUTRAL AND BASIC AMINO ACID TRANSPORT PROTEIN RBAT"/>
    <property type="match status" value="1"/>
</dbReference>
<proteinExistence type="inferred from homology"/>
<dbReference type="SMART" id="SM00642">
    <property type="entry name" value="Aamy"/>
    <property type="match status" value="1"/>
</dbReference>
<dbReference type="GO" id="GO:0004556">
    <property type="term" value="F:alpha-amylase activity"/>
    <property type="evidence" value="ECO:0007669"/>
    <property type="project" value="TreeGrafter"/>
</dbReference>
<evidence type="ECO:0000256" key="2">
    <source>
        <dbReference type="ARBA" id="ARBA00023180"/>
    </source>
</evidence>
<dbReference type="InterPro" id="IPR017853">
    <property type="entry name" value="GH"/>
</dbReference>
<reference evidence="4 5" key="1">
    <citation type="submission" date="2018-03" db="EMBL/GenBank/DDBJ databases">
        <title>Genomic Encyclopedia of Archaeal and Bacterial Type Strains, Phase II (KMG-II): from individual species to whole genera.</title>
        <authorList>
            <person name="Goeker M."/>
        </authorList>
    </citation>
    <scope>NUCLEOTIDE SEQUENCE [LARGE SCALE GENOMIC DNA]</scope>
    <source>
        <strain evidence="4 5">DSM 45312</strain>
    </source>
</reference>
<dbReference type="PANTHER" id="PTHR10357">
    <property type="entry name" value="ALPHA-AMYLASE FAMILY MEMBER"/>
    <property type="match status" value="1"/>
</dbReference>
<comment type="similarity">
    <text evidence="1">Belongs to the glycosyl hydrolase 13 family.</text>
</comment>
<dbReference type="CDD" id="cd11332">
    <property type="entry name" value="AmyAc_OligoGlu_TS"/>
    <property type="match status" value="1"/>
</dbReference>
<feature type="domain" description="Glycosyl hydrolase family 13 catalytic" evidence="3">
    <location>
        <begin position="26"/>
        <end position="415"/>
    </location>
</feature>
<organism evidence="4 5">
    <name type="scientific">Murinocardiopsis flavida</name>
    <dbReference type="NCBI Taxonomy" id="645275"/>
    <lineage>
        <taxon>Bacteria</taxon>
        <taxon>Bacillati</taxon>
        <taxon>Actinomycetota</taxon>
        <taxon>Actinomycetes</taxon>
        <taxon>Streptosporangiales</taxon>
        <taxon>Nocardiopsidaceae</taxon>
        <taxon>Murinocardiopsis</taxon>
    </lineage>
</organism>
<evidence type="ECO:0000313" key="5">
    <source>
        <dbReference type="Proteomes" id="UP000240542"/>
    </source>
</evidence>
<evidence type="ECO:0000313" key="4">
    <source>
        <dbReference type="EMBL" id="PSK87476.1"/>
    </source>
</evidence>
<accession>A0A2P8CR98</accession>